<dbReference type="InterPro" id="IPR052970">
    <property type="entry name" value="Inner_ear_hair_cell_LOXHD"/>
</dbReference>
<comment type="caution">
    <text evidence="1">Lacks conserved residue(s) required for the propagation of feature annotation.</text>
</comment>
<feature type="domain" description="PLAT" evidence="2">
    <location>
        <begin position="4"/>
        <end position="121"/>
    </location>
</feature>
<accession>A0AAW0N2U9</accession>
<dbReference type="SUPFAM" id="SSF49723">
    <property type="entry name" value="Lipase/lipooxygenase domain (PLAT/LH2 domain)"/>
    <property type="match status" value="1"/>
</dbReference>
<dbReference type="InterPro" id="IPR001024">
    <property type="entry name" value="PLAT/LH2_dom"/>
</dbReference>
<dbReference type="Gene3D" id="2.60.60.20">
    <property type="entry name" value="PLAT/LH2 domain"/>
    <property type="match status" value="1"/>
</dbReference>
<dbReference type="AlphaFoldDB" id="A0AAW0N2U9"/>
<evidence type="ECO:0000259" key="2">
    <source>
        <dbReference type="PROSITE" id="PS50095"/>
    </source>
</evidence>
<dbReference type="Pfam" id="PF01477">
    <property type="entry name" value="PLAT"/>
    <property type="match status" value="1"/>
</dbReference>
<comment type="caution">
    <text evidence="3">The sequence shown here is derived from an EMBL/GenBank/DDBJ whole genome shotgun (WGS) entry which is preliminary data.</text>
</comment>
<protein>
    <recommendedName>
        <fullName evidence="2">PLAT domain-containing protein</fullName>
    </recommendedName>
</protein>
<keyword evidence="4" id="KW-1185">Reference proteome</keyword>
<name>A0AAW0N2U9_9GOBI</name>
<gene>
    <name evidence="3" type="ORF">WMY93_027753</name>
</gene>
<dbReference type="PANTHER" id="PTHR45901">
    <property type="entry name" value="PROTEIN CBG12474"/>
    <property type="match status" value="1"/>
</dbReference>
<dbReference type="PROSITE" id="PS50095">
    <property type="entry name" value="PLAT"/>
    <property type="match status" value="1"/>
</dbReference>
<dbReference type="SMART" id="SM00308">
    <property type="entry name" value="LH2"/>
    <property type="match status" value="1"/>
</dbReference>
<evidence type="ECO:0000313" key="4">
    <source>
        <dbReference type="Proteomes" id="UP001460270"/>
    </source>
</evidence>
<organism evidence="3 4">
    <name type="scientific">Mugilogobius chulae</name>
    <name type="common">yellowstripe goby</name>
    <dbReference type="NCBI Taxonomy" id="88201"/>
    <lineage>
        <taxon>Eukaryota</taxon>
        <taxon>Metazoa</taxon>
        <taxon>Chordata</taxon>
        <taxon>Craniata</taxon>
        <taxon>Vertebrata</taxon>
        <taxon>Euteleostomi</taxon>
        <taxon>Actinopterygii</taxon>
        <taxon>Neopterygii</taxon>
        <taxon>Teleostei</taxon>
        <taxon>Neoteleostei</taxon>
        <taxon>Acanthomorphata</taxon>
        <taxon>Gobiaria</taxon>
        <taxon>Gobiiformes</taxon>
        <taxon>Gobioidei</taxon>
        <taxon>Gobiidae</taxon>
        <taxon>Gobionellinae</taxon>
        <taxon>Mugilogobius</taxon>
    </lineage>
</organism>
<evidence type="ECO:0000313" key="3">
    <source>
        <dbReference type="EMBL" id="KAK7884630.1"/>
    </source>
</evidence>
<dbReference type="Proteomes" id="UP001460270">
    <property type="component" value="Unassembled WGS sequence"/>
</dbReference>
<dbReference type="FunFam" id="2.60.60.20:FF:000002">
    <property type="entry name" value="Arachidonate 5-lipoxygenase a"/>
    <property type="match status" value="1"/>
</dbReference>
<dbReference type="PANTHER" id="PTHR45901:SF3">
    <property type="entry name" value="LIPOXYGENASE HOMOLOGY DOMAIN-CONTAINING PROTEIN 1"/>
    <property type="match status" value="1"/>
</dbReference>
<dbReference type="InterPro" id="IPR036392">
    <property type="entry name" value="PLAT/LH2_dom_sf"/>
</dbReference>
<proteinExistence type="predicted"/>
<sequence length="129" mass="14575">MAMAKYRLEVSTGDMEKAGTWDHILVTLIGTHGQSEKTKLDGWGRDFGVGSSRTYTVKTTFSLGTLLLVRLDKEPVLLLPENQWYCRSVRVHTPEGDTVLFPCYRWISRGERVELRKAKGESGQISEAK</sequence>
<dbReference type="EMBL" id="JBBPFD010000020">
    <property type="protein sequence ID" value="KAK7884630.1"/>
    <property type="molecule type" value="Genomic_DNA"/>
</dbReference>
<evidence type="ECO:0000256" key="1">
    <source>
        <dbReference type="PROSITE-ProRule" id="PRU00152"/>
    </source>
</evidence>
<reference evidence="4" key="1">
    <citation type="submission" date="2024-04" db="EMBL/GenBank/DDBJ databases">
        <title>Salinicola lusitanus LLJ914,a marine bacterium isolated from the Okinawa Trough.</title>
        <authorList>
            <person name="Li J."/>
        </authorList>
    </citation>
    <scope>NUCLEOTIDE SEQUENCE [LARGE SCALE GENOMIC DNA]</scope>
</reference>